<dbReference type="GO" id="GO:0005524">
    <property type="term" value="F:ATP binding"/>
    <property type="evidence" value="ECO:0007669"/>
    <property type="project" value="UniProtKB-KW"/>
</dbReference>
<keyword evidence="4" id="KW-1185">Reference proteome</keyword>
<dbReference type="InterPro" id="IPR052648">
    <property type="entry name" value="Ser-tRNA(Sec)_kinase"/>
</dbReference>
<evidence type="ECO:0000256" key="1">
    <source>
        <dbReference type="ARBA" id="ARBA00022741"/>
    </source>
</evidence>
<dbReference type="EC" id="2.7.1.164" evidence="3"/>
<dbReference type="PANTHER" id="PTHR20873:SF0">
    <property type="entry name" value="L-SERYL-TRNA(SEC) KINASE"/>
    <property type="match status" value="1"/>
</dbReference>
<dbReference type="PANTHER" id="PTHR20873">
    <property type="entry name" value="L-SERYL-TRNA(SEC) KINASE"/>
    <property type="match status" value="1"/>
</dbReference>
<dbReference type="OrthoDB" id="9972657at2759"/>
<keyword evidence="3" id="KW-0418">Kinase</keyword>
<evidence type="ECO:0000313" key="3">
    <source>
        <dbReference type="EMBL" id="GAX12584.1"/>
    </source>
</evidence>
<accession>A0A1Z5JEZ8</accession>
<sequence>MTKPSTILSDDTQEKSTVEICDKIVLLLCGLPGAGKSTLARQFIDEKDASFSTALIEYDDLQDSLIIRGEASEGQHTLQAWKSSRTLALQTLSERLEDSTTKLLFLDDNFYLQSMRKQIYQICQNHVIASSNNNQQRVIHFGLIWMDTTVDVCLERNQQRPHPRRVPDTVIHNIQHKWEAPGEKGFVWEKSILRLNGLDSRSMHLQLLQQYLMSKEFVLVLPREDPALEEARVAAARQETQASRAHQLDQYLRCCVRTVARHQKQCVGPANQCRKRLLTELKQKPDWTLVDLEEVFVGQMKQMTASLSVDWDALQSILSRELWTKHIELFGHDVLK</sequence>
<dbReference type="EMBL" id="BDSP01000053">
    <property type="protein sequence ID" value="GAX12584.1"/>
    <property type="molecule type" value="Genomic_DNA"/>
</dbReference>
<dbReference type="InterPro" id="IPR027417">
    <property type="entry name" value="P-loop_NTPase"/>
</dbReference>
<reference evidence="3 4" key="1">
    <citation type="journal article" date="2015" name="Plant Cell">
        <title>Oil accumulation by the oleaginous diatom Fistulifera solaris as revealed by the genome and transcriptome.</title>
        <authorList>
            <person name="Tanaka T."/>
            <person name="Maeda Y."/>
            <person name="Veluchamy A."/>
            <person name="Tanaka M."/>
            <person name="Abida H."/>
            <person name="Marechal E."/>
            <person name="Bowler C."/>
            <person name="Muto M."/>
            <person name="Sunaga Y."/>
            <person name="Tanaka M."/>
            <person name="Yoshino T."/>
            <person name="Taniguchi T."/>
            <person name="Fukuda Y."/>
            <person name="Nemoto M."/>
            <person name="Matsumoto M."/>
            <person name="Wong P.S."/>
            <person name="Aburatani S."/>
            <person name="Fujibuchi W."/>
        </authorList>
    </citation>
    <scope>NUCLEOTIDE SEQUENCE [LARGE SCALE GENOMIC DNA]</scope>
    <source>
        <strain evidence="3 4">JPCC DA0580</strain>
    </source>
</reference>
<organism evidence="3 4">
    <name type="scientific">Fistulifera solaris</name>
    <name type="common">Oleaginous diatom</name>
    <dbReference type="NCBI Taxonomy" id="1519565"/>
    <lineage>
        <taxon>Eukaryota</taxon>
        <taxon>Sar</taxon>
        <taxon>Stramenopiles</taxon>
        <taxon>Ochrophyta</taxon>
        <taxon>Bacillariophyta</taxon>
        <taxon>Bacillariophyceae</taxon>
        <taxon>Bacillariophycidae</taxon>
        <taxon>Naviculales</taxon>
        <taxon>Naviculaceae</taxon>
        <taxon>Fistulifera</taxon>
    </lineage>
</organism>
<evidence type="ECO:0000256" key="2">
    <source>
        <dbReference type="ARBA" id="ARBA00022840"/>
    </source>
</evidence>
<keyword evidence="2" id="KW-0067">ATP-binding</keyword>
<evidence type="ECO:0000313" key="4">
    <source>
        <dbReference type="Proteomes" id="UP000198406"/>
    </source>
</evidence>
<keyword evidence="3" id="KW-0808">Transferase</keyword>
<comment type="caution">
    <text evidence="3">The sequence shown here is derived from an EMBL/GenBank/DDBJ whole genome shotgun (WGS) entry which is preliminary data.</text>
</comment>
<dbReference type="Gene3D" id="3.40.50.300">
    <property type="entry name" value="P-loop containing nucleotide triphosphate hydrolases"/>
    <property type="match status" value="1"/>
</dbReference>
<gene>
    <name evidence="3" type="ORF">FisN_13Lh039</name>
</gene>
<dbReference type="SUPFAM" id="SSF52540">
    <property type="entry name" value="P-loop containing nucleoside triphosphate hydrolases"/>
    <property type="match status" value="1"/>
</dbReference>
<dbReference type="AlphaFoldDB" id="A0A1Z5JEZ8"/>
<protein>
    <submittedName>
        <fullName evidence="3">O-phosphoseryl-tRNA(Sec) kinase</fullName>
        <ecNumber evidence="3">2.7.1.164</ecNumber>
    </submittedName>
</protein>
<dbReference type="GO" id="GO:0000049">
    <property type="term" value="F:tRNA binding"/>
    <property type="evidence" value="ECO:0007669"/>
    <property type="project" value="TreeGrafter"/>
</dbReference>
<dbReference type="Proteomes" id="UP000198406">
    <property type="component" value="Unassembled WGS sequence"/>
</dbReference>
<dbReference type="GO" id="GO:0043915">
    <property type="term" value="F:L-seryl-tRNA(Sec) kinase activity"/>
    <property type="evidence" value="ECO:0007669"/>
    <property type="project" value="UniProtKB-EC"/>
</dbReference>
<dbReference type="Pfam" id="PF08433">
    <property type="entry name" value="KTI12"/>
    <property type="match status" value="1"/>
</dbReference>
<keyword evidence="1" id="KW-0547">Nucleotide-binding</keyword>
<name>A0A1Z5JEZ8_FISSO</name>
<proteinExistence type="predicted"/>
<dbReference type="InterPro" id="IPR013641">
    <property type="entry name" value="KTI12/PSTK"/>
</dbReference>
<dbReference type="InParanoid" id="A0A1Z5JEZ8"/>